<dbReference type="EMBL" id="JAKMXF010000016">
    <property type="protein sequence ID" value="KAI6661290.1"/>
    <property type="molecule type" value="Genomic_DNA"/>
</dbReference>
<keyword evidence="1" id="KW-0268">Exocytosis</keyword>
<accession>A0AAV7KJZ9</accession>
<dbReference type="PANTHER" id="PTHR45999">
    <property type="entry name" value="UNC-13-4A, ISOFORM B"/>
    <property type="match status" value="1"/>
</dbReference>
<protein>
    <submittedName>
        <fullName evidence="2">BAI1-associated protein 3-like</fullName>
    </submittedName>
</protein>
<evidence type="ECO:0000313" key="3">
    <source>
        <dbReference type="Proteomes" id="UP001165289"/>
    </source>
</evidence>
<dbReference type="InterPro" id="IPR052095">
    <property type="entry name" value="UNC-13_domain"/>
</dbReference>
<keyword evidence="3" id="KW-1185">Reference proteome</keyword>
<proteinExistence type="predicted"/>
<dbReference type="Proteomes" id="UP001165289">
    <property type="component" value="Unassembled WGS sequence"/>
</dbReference>
<dbReference type="Gene3D" id="1.10.357.50">
    <property type="match status" value="1"/>
</dbReference>
<name>A0AAV7KJZ9_9METZ</name>
<evidence type="ECO:0000256" key="1">
    <source>
        <dbReference type="ARBA" id="ARBA00022483"/>
    </source>
</evidence>
<dbReference type="AlphaFoldDB" id="A0AAV7KJZ9"/>
<organism evidence="2 3">
    <name type="scientific">Oopsacas minuta</name>
    <dbReference type="NCBI Taxonomy" id="111878"/>
    <lineage>
        <taxon>Eukaryota</taxon>
        <taxon>Metazoa</taxon>
        <taxon>Porifera</taxon>
        <taxon>Hexactinellida</taxon>
        <taxon>Hexasterophora</taxon>
        <taxon>Lyssacinosida</taxon>
        <taxon>Leucopsacidae</taxon>
        <taxon>Oopsacas</taxon>
    </lineage>
</organism>
<dbReference type="GO" id="GO:0099503">
    <property type="term" value="C:secretory vesicle"/>
    <property type="evidence" value="ECO:0007669"/>
    <property type="project" value="TreeGrafter"/>
</dbReference>
<evidence type="ECO:0000313" key="2">
    <source>
        <dbReference type="EMBL" id="KAI6661290.1"/>
    </source>
</evidence>
<dbReference type="GO" id="GO:0006887">
    <property type="term" value="P:exocytosis"/>
    <property type="evidence" value="ECO:0007669"/>
    <property type="project" value="UniProtKB-KW"/>
</dbReference>
<comment type="caution">
    <text evidence="2">The sequence shown here is derived from an EMBL/GenBank/DDBJ whole genome shotgun (WGS) entry which is preliminary data.</text>
</comment>
<reference evidence="2 3" key="1">
    <citation type="journal article" date="2023" name="BMC Biol.">
        <title>The compact genome of the sponge Oopsacas minuta (Hexactinellida) is lacking key metazoan core genes.</title>
        <authorList>
            <person name="Santini S."/>
            <person name="Schenkelaars Q."/>
            <person name="Jourda C."/>
            <person name="Duchesne M."/>
            <person name="Belahbib H."/>
            <person name="Rocher C."/>
            <person name="Selva M."/>
            <person name="Riesgo A."/>
            <person name="Vervoort M."/>
            <person name="Leys S.P."/>
            <person name="Kodjabachian L."/>
            <person name="Le Bivic A."/>
            <person name="Borchiellini C."/>
            <person name="Claverie J.M."/>
            <person name="Renard E."/>
        </authorList>
    </citation>
    <scope>NUCLEOTIDE SEQUENCE [LARGE SCALE GENOMIC DNA]</scope>
    <source>
        <strain evidence="2">SPO-2</strain>
    </source>
</reference>
<gene>
    <name evidence="2" type="ORF">LOD99_10069</name>
</gene>
<sequence>MPSEVQGSSSHESYPNHKLGEPRLYVYLLSVLTMRMTKIQTDTDTDVNICVPIVSIELRDRYLIDPRDFQTPSLNSVSVGSRNTTDLITKNSLPSLTHSSIIEDSPSNIQHIPNIVVASKLPEPHVDTGVNHSVSSYPSVWFPRQSSVLEAGSNSDEIDWTEGISIGQRHIYKGENAMLVSDCIPSPTHTVKTEYQTANSSPLSFSDSQIFLWDPKNSANYFEWALEAIEWDQQQQQLLCSPIIPESLLISSIGNISPPQQPPGRPLQLTTTVDESTHTIRITTLTNLCAEVAQDLITIHLLYPQTGISYFDITYQILDGIVSQEVSGLLSSSTFKGYFEQISKEDKKMTEENTRKQFTLAILILKLHEHVKDICQFKEHIINEVMKAKKYIFEDYQVWFKPYVLSWMDAARNISIGTVKRAREIDTREFNRQLSWNHEEEGSRIIAKVMKMICDIGKFYSSQMIKIMIGDLDKKDKKSQAIFELNENSCVSINNTQVILEYMREIPQSLNWEELIQESEDNKVLAEEWRKYSRNPLQH</sequence>
<dbReference type="PANTHER" id="PTHR45999:SF4">
    <property type="entry name" value="UNC-13-4A, ISOFORM B"/>
    <property type="match status" value="1"/>
</dbReference>